<dbReference type="InterPro" id="IPR027417">
    <property type="entry name" value="P-loop_NTPase"/>
</dbReference>
<dbReference type="FunFam" id="1.10.510.10:FF:002031">
    <property type="match status" value="1"/>
</dbReference>
<dbReference type="PANTHER" id="PTHR24416:SF617">
    <property type="entry name" value="RET ONCOGENE, ISOFORM A"/>
    <property type="match status" value="1"/>
</dbReference>
<evidence type="ECO:0000313" key="4">
    <source>
        <dbReference type="EMBL" id="EEN44811.1"/>
    </source>
</evidence>
<proteinExistence type="inferred from homology"/>
<dbReference type="InterPro" id="IPR020635">
    <property type="entry name" value="Tyr_kinase_cat_dom"/>
</dbReference>
<dbReference type="InterPro" id="IPR050122">
    <property type="entry name" value="RTK"/>
</dbReference>
<dbReference type="GO" id="GO:0004713">
    <property type="term" value="F:protein tyrosine kinase activity"/>
    <property type="evidence" value="ECO:0007669"/>
    <property type="project" value="InterPro"/>
</dbReference>
<dbReference type="InterPro" id="IPR000719">
    <property type="entry name" value="Prot_kinase_dom"/>
</dbReference>
<keyword evidence="2" id="KW-0547">Nucleotide-binding</keyword>
<dbReference type="InterPro" id="IPR011009">
    <property type="entry name" value="Kinase-like_dom_sf"/>
</dbReference>
<protein>
    <recommendedName>
        <fullName evidence="3">Protein kinase domain-containing protein</fullName>
    </recommendedName>
</protein>
<keyword evidence="2" id="KW-0067">ATP-binding</keyword>
<reference evidence="4" key="1">
    <citation type="journal article" date="2008" name="Nature">
        <title>The amphioxus genome and the evolution of the chordate karyotype.</title>
        <authorList>
            <consortium name="US DOE Joint Genome Institute (JGI-PGF)"/>
            <person name="Putnam N.H."/>
            <person name="Butts T."/>
            <person name="Ferrier D.E.K."/>
            <person name="Furlong R.F."/>
            <person name="Hellsten U."/>
            <person name="Kawashima T."/>
            <person name="Robinson-Rechavi M."/>
            <person name="Shoguchi E."/>
            <person name="Terry A."/>
            <person name="Yu J.-K."/>
            <person name="Benito-Gutierrez E.L."/>
            <person name="Dubchak I."/>
            <person name="Garcia-Fernandez J."/>
            <person name="Gibson-Brown J.J."/>
            <person name="Grigoriev I.V."/>
            <person name="Horton A.C."/>
            <person name="de Jong P.J."/>
            <person name="Jurka J."/>
            <person name="Kapitonov V.V."/>
            <person name="Kohara Y."/>
            <person name="Kuroki Y."/>
            <person name="Lindquist E."/>
            <person name="Lucas S."/>
            <person name="Osoegawa K."/>
            <person name="Pennacchio L.A."/>
            <person name="Salamov A.A."/>
            <person name="Satou Y."/>
            <person name="Sauka-Spengler T."/>
            <person name="Schmutz J."/>
            <person name="Shin-I T."/>
            <person name="Toyoda A."/>
            <person name="Bronner-Fraser M."/>
            <person name="Fujiyama A."/>
            <person name="Holland L.Z."/>
            <person name="Holland P.W.H."/>
            <person name="Satoh N."/>
            <person name="Rokhsar D.S."/>
        </authorList>
    </citation>
    <scope>NUCLEOTIDE SEQUENCE [LARGE SCALE GENOMIC DNA]</scope>
    <source>
        <strain evidence="4">S238N-H82</strain>
        <tissue evidence="4">Testes</tissue>
    </source>
</reference>
<dbReference type="AlphaFoldDB" id="C3ZRL1"/>
<dbReference type="InterPro" id="IPR001245">
    <property type="entry name" value="Ser-Thr/Tyr_kinase_cat_dom"/>
</dbReference>
<accession>C3ZRL1</accession>
<gene>
    <name evidence="4" type="ORF">BRAFLDRAFT_89769</name>
</gene>
<dbReference type="Gene3D" id="1.10.510.10">
    <property type="entry name" value="Transferase(Phosphotransferase) domain 1"/>
    <property type="match status" value="1"/>
</dbReference>
<feature type="domain" description="Protein kinase" evidence="3">
    <location>
        <begin position="1"/>
        <end position="160"/>
    </location>
</feature>
<dbReference type="Pfam" id="PF07714">
    <property type="entry name" value="PK_Tyr_Ser-Thr"/>
    <property type="match status" value="1"/>
</dbReference>
<name>C3ZRL1_BRAFL</name>
<dbReference type="PANTHER" id="PTHR24416">
    <property type="entry name" value="TYROSINE-PROTEIN KINASE RECEPTOR"/>
    <property type="match status" value="1"/>
</dbReference>
<dbReference type="PROSITE" id="PS50011">
    <property type="entry name" value="PROTEIN_KINASE_DOM"/>
    <property type="match status" value="1"/>
</dbReference>
<dbReference type="eggNOG" id="KOG1026">
    <property type="taxonomic scope" value="Eukaryota"/>
</dbReference>
<organism>
    <name type="scientific">Branchiostoma floridae</name>
    <name type="common">Florida lancelet</name>
    <name type="synonym">Amphioxus</name>
    <dbReference type="NCBI Taxonomy" id="7739"/>
    <lineage>
        <taxon>Eukaryota</taxon>
        <taxon>Metazoa</taxon>
        <taxon>Chordata</taxon>
        <taxon>Cephalochordata</taxon>
        <taxon>Leptocardii</taxon>
        <taxon>Amphioxiformes</taxon>
        <taxon>Branchiostomatidae</taxon>
        <taxon>Branchiostoma</taxon>
    </lineage>
</organism>
<dbReference type="SMART" id="SM00219">
    <property type="entry name" value="TyrKc"/>
    <property type="match status" value="1"/>
</dbReference>
<evidence type="ECO:0000256" key="2">
    <source>
        <dbReference type="ARBA" id="ARBA00022840"/>
    </source>
</evidence>
<dbReference type="InParanoid" id="C3ZRL1"/>
<sequence>MAATVFWTYKGTNFPSIASKETLEALPDFEIRDDDIAVVSFPKTGNDDVDELLPLKWMALESLESREFTCESDTWSFGVLLWEIAAFGEEPSYQRQRQLSCPKLVGLLRQGLRLDRPPGCPDKLYDVMKSCWREEPSARPEPAELEQRLTECGQEMDALLVVEKETSV</sequence>
<dbReference type="SUPFAM" id="SSF56112">
    <property type="entry name" value="Protein kinase-like (PK-like)"/>
    <property type="match status" value="1"/>
</dbReference>
<evidence type="ECO:0000256" key="1">
    <source>
        <dbReference type="ARBA" id="ARBA00008171"/>
    </source>
</evidence>
<evidence type="ECO:0000259" key="3">
    <source>
        <dbReference type="PROSITE" id="PS50011"/>
    </source>
</evidence>
<comment type="similarity">
    <text evidence="1">Belongs to the protein kinase superfamily. TKL Ser/Thr protein kinase family. ROCO subfamily.</text>
</comment>
<dbReference type="EMBL" id="GG666666">
    <property type="protein sequence ID" value="EEN44811.1"/>
    <property type="molecule type" value="Genomic_DNA"/>
</dbReference>
<dbReference type="SUPFAM" id="SSF52540">
    <property type="entry name" value="P-loop containing nucleoside triphosphate hydrolases"/>
    <property type="match status" value="1"/>
</dbReference>
<dbReference type="GO" id="GO:0005524">
    <property type="term" value="F:ATP binding"/>
    <property type="evidence" value="ECO:0007669"/>
    <property type="project" value="UniProtKB-KW"/>
</dbReference>